<dbReference type="InterPro" id="IPR050483">
    <property type="entry name" value="CoA-transferase_III_domain"/>
</dbReference>
<dbReference type="OrthoDB" id="9806585at2"/>
<dbReference type="InterPro" id="IPR023606">
    <property type="entry name" value="CoA-Trfase_III_dom_1_sf"/>
</dbReference>
<evidence type="ECO:0000256" key="1">
    <source>
        <dbReference type="ARBA" id="ARBA00022679"/>
    </source>
</evidence>
<dbReference type="GO" id="GO:0008410">
    <property type="term" value="F:CoA-transferase activity"/>
    <property type="evidence" value="ECO:0007669"/>
    <property type="project" value="TreeGrafter"/>
</dbReference>
<dbReference type="PANTHER" id="PTHR48207">
    <property type="entry name" value="SUCCINATE--HYDROXYMETHYLGLUTARATE COA-TRANSFERASE"/>
    <property type="match status" value="1"/>
</dbReference>
<dbReference type="Gene3D" id="3.40.50.10540">
    <property type="entry name" value="Crotonobetainyl-coa:carnitine coa-transferase, domain 1"/>
    <property type="match status" value="1"/>
</dbReference>
<keyword evidence="1 2" id="KW-0808">Transferase</keyword>
<dbReference type="InterPro" id="IPR044855">
    <property type="entry name" value="CoA-Trfase_III_dom3_sf"/>
</dbReference>
<sequence>MTGPLTGLKILDLTTVLMGPYTTQILGDMGADVVKIESPEGDSVRGIGPFRNPGMGSIFLQANRGKRSIVLDLKQKQGREALLKVIETADVLVYNLRPQVMERLMLGYADVAAANPKIIYAGLFGYGQDGPYAARPAYDDLMQGGTGIPSLVQRAGNPAPRYAPLAIADRVVGIWAVGAITAALWHRERHGEGQRIDIPMFETMAQLVLGDHMGGGLFEPALGDMGYGRLLSHDRRPYPTKDGYVCALVYSDRQWRRFFTAIGEPEVFTGDPRFATITSRSRHIDEIYAMVTTYMTQRTTAEWVELLSAIDIPVEPLRTIEQLVDDPHLQAKGFFQMQQHPTEGPLRMPGVPTMFSKSPADIGGPAPRLGEHSRDILRAAGYATEAIDALVAAGITSEPRMAPEEIAP</sequence>
<dbReference type="InterPro" id="IPR003673">
    <property type="entry name" value="CoA-Trfase_fam_III"/>
</dbReference>
<proteinExistence type="predicted"/>
<evidence type="ECO:0000313" key="3">
    <source>
        <dbReference type="Proteomes" id="UP000183208"/>
    </source>
</evidence>
<dbReference type="Proteomes" id="UP000183208">
    <property type="component" value="Unassembled WGS sequence"/>
</dbReference>
<dbReference type="Gene3D" id="3.30.1540.10">
    <property type="entry name" value="formyl-coa transferase, domain 3"/>
    <property type="match status" value="1"/>
</dbReference>
<evidence type="ECO:0000313" key="2">
    <source>
        <dbReference type="EMBL" id="SEC75155.1"/>
    </source>
</evidence>
<dbReference type="EMBL" id="FNTI01000001">
    <property type="protein sequence ID" value="SEC75155.1"/>
    <property type="molecule type" value="Genomic_DNA"/>
</dbReference>
<dbReference type="AlphaFoldDB" id="A0A1M6W2C7"/>
<name>A0A1M6W2C7_9BRAD</name>
<gene>
    <name evidence="2" type="ORF">SAMN05444171_2177</name>
</gene>
<dbReference type="RefSeq" id="WP_074818686.1">
    <property type="nucleotide sequence ID" value="NZ_FNTI01000001.1"/>
</dbReference>
<reference evidence="2 3" key="1">
    <citation type="submission" date="2016-10" db="EMBL/GenBank/DDBJ databases">
        <authorList>
            <person name="de Groot N.N."/>
        </authorList>
    </citation>
    <scope>NUCLEOTIDE SEQUENCE [LARGE SCALE GENOMIC DNA]</scope>
    <source>
        <strain evidence="2 3">GAS522</strain>
    </source>
</reference>
<accession>A0A1M6W2C7</accession>
<dbReference type="Pfam" id="PF02515">
    <property type="entry name" value="CoA_transf_3"/>
    <property type="match status" value="1"/>
</dbReference>
<protein>
    <submittedName>
        <fullName evidence="2">Crotonobetainyl-CoA:carnitine CoA-transferase CaiB</fullName>
    </submittedName>
</protein>
<organism evidence="2 3">
    <name type="scientific">Bradyrhizobium lablabi</name>
    <dbReference type="NCBI Taxonomy" id="722472"/>
    <lineage>
        <taxon>Bacteria</taxon>
        <taxon>Pseudomonadati</taxon>
        <taxon>Pseudomonadota</taxon>
        <taxon>Alphaproteobacteria</taxon>
        <taxon>Hyphomicrobiales</taxon>
        <taxon>Nitrobacteraceae</taxon>
        <taxon>Bradyrhizobium</taxon>
    </lineage>
</organism>
<dbReference type="SUPFAM" id="SSF89796">
    <property type="entry name" value="CoA-transferase family III (CaiB/BaiF)"/>
    <property type="match status" value="1"/>
</dbReference>
<dbReference type="PANTHER" id="PTHR48207:SF4">
    <property type="entry name" value="BLL6097 PROTEIN"/>
    <property type="match status" value="1"/>
</dbReference>